<dbReference type="Proteomes" id="UP000013111">
    <property type="component" value="Unassembled WGS sequence"/>
</dbReference>
<protein>
    <submittedName>
        <fullName evidence="1">Uncharacterized protein</fullName>
    </submittedName>
</protein>
<evidence type="ECO:0000313" key="1">
    <source>
        <dbReference type="EMBL" id="CCO95645.1"/>
    </source>
</evidence>
<dbReference type="EMBL" id="CAPB01000041">
    <property type="protein sequence ID" value="CCO95645.1"/>
    <property type="molecule type" value="Genomic_DNA"/>
</dbReference>
<name>A0A831A8M7_ERWAM</name>
<organism evidence="1 2">
    <name type="scientific">Erwinia amylovora NBRC 12687 = CFBP 1232</name>
    <dbReference type="NCBI Taxonomy" id="1219359"/>
    <lineage>
        <taxon>Bacteria</taxon>
        <taxon>Pseudomonadati</taxon>
        <taxon>Pseudomonadota</taxon>
        <taxon>Gammaproteobacteria</taxon>
        <taxon>Enterobacterales</taxon>
        <taxon>Erwiniaceae</taxon>
        <taxon>Erwinia</taxon>
    </lineage>
</organism>
<reference evidence="1 2" key="2">
    <citation type="submission" date="2013-04" db="EMBL/GenBank/DDBJ databases">
        <title>Comparative genomics of 12 strains of Erwinia amylovora identifies a pan-genome with a large conserved core and provides insights into host specificity.</title>
        <authorList>
            <person name="Mann R.A."/>
            <person name="Smits T.H.M."/>
            <person name="Buehlmann A."/>
            <person name="Blom J."/>
            <person name="Goesmann A."/>
            <person name="Frey J.E."/>
            <person name="Plummer K.M."/>
            <person name="Beer S.V."/>
            <person name="Luck J."/>
            <person name="Duffy B."/>
            <person name="Rodoni B."/>
        </authorList>
    </citation>
    <scope>NUCLEOTIDE SEQUENCE [LARGE SCALE GENOMIC DNA]</scope>
    <source>
        <strain evidence="2">CFBP 1232</strain>
    </source>
</reference>
<accession>A0A831A8M7</accession>
<evidence type="ECO:0000313" key="2">
    <source>
        <dbReference type="Proteomes" id="UP000013111"/>
    </source>
</evidence>
<comment type="caution">
    <text evidence="1">The sequence shown here is derived from an EMBL/GenBank/DDBJ whole genome shotgun (WGS) entry which is preliminary data.</text>
</comment>
<gene>
    <name evidence="1" type="ORF">BN437_3747</name>
</gene>
<dbReference type="AlphaFoldDB" id="A0A831A8M7"/>
<reference evidence="1 2" key="1">
    <citation type="submission" date="2012-11" db="EMBL/GenBank/DDBJ databases">
        <authorList>
            <person name="Linke B."/>
        </authorList>
    </citation>
    <scope>NUCLEOTIDE SEQUENCE [LARGE SCALE GENOMIC DNA]</scope>
    <source>
        <strain evidence="2">CFBP 1232</strain>
    </source>
</reference>
<proteinExistence type="predicted"/>
<sequence>MAEDWILAQVGLNKIFFAIEVNDRFSKGITIKLRGIIRVWVYR</sequence>